<dbReference type="InterPro" id="IPR052622">
    <property type="entry name" value="Glycosyltransferase_G1"/>
</dbReference>
<evidence type="ECO:0000259" key="2">
    <source>
        <dbReference type="Pfam" id="PF00534"/>
    </source>
</evidence>
<protein>
    <submittedName>
        <fullName evidence="5">Glycos_transf_1 domain-containing protein</fullName>
    </submittedName>
</protein>
<dbReference type="Pfam" id="PF00534">
    <property type="entry name" value="Glycos_transf_1"/>
    <property type="match status" value="1"/>
</dbReference>
<accession>A0A0R3W3B1</accession>
<evidence type="ECO:0000313" key="3">
    <source>
        <dbReference type="EMBL" id="VDK33352.1"/>
    </source>
</evidence>
<reference evidence="3 4" key="2">
    <citation type="submission" date="2018-11" db="EMBL/GenBank/DDBJ databases">
        <authorList>
            <consortium name="Pathogen Informatics"/>
        </authorList>
    </citation>
    <scope>NUCLEOTIDE SEQUENCE [LARGE SCALE GENOMIC DNA]</scope>
</reference>
<keyword evidence="1" id="KW-0328">Glycosyltransferase</keyword>
<evidence type="ECO:0000313" key="5">
    <source>
        <dbReference type="WBParaSite" id="TASK_0000439201-mRNA-1"/>
    </source>
</evidence>
<dbReference type="Gene3D" id="3.40.50.2000">
    <property type="entry name" value="Glycogen Phosphorylase B"/>
    <property type="match status" value="1"/>
</dbReference>
<sequence length="173" mass="19080">MTCPIQNSSEIGQRAIPNSSISAQSYKSIHWIASIPQPQVHALMTAAIGLINSSLSEGQSLSIMEAMALGCPVVARNIPANTDLIHHGETGLIFNSPNIYIIFLKELKDCLESLLVNEDLHRSISARAVEKMQQHEFQLHTEAAAYLKLVNDIQMMESNHQSRDAELTQGLTF</sequence>
<dbReference type="EMBL" id="UYRS01018345">
    <property type="protein sequence ID" value="VDK33352.1"/>
    <property type="molecule type" value="Genomic_DNA"/>
</dbReference>
<evidence type="ECO:0000256" key="1">
    <source>
        <dbReference type="ARBA" id="ARBA00022676"/>
    </source>
</evidence>
<dbReference type="GO" id="GO:0016757">
    <property type="term" value="F:glycosyltransferase activity"/>
    <property type="evidence" value="ECO:0007669"/>
    <property type="project" value="UniProtKB-KW"/>
</dbReference>
<dbReference type="CDD" id="cd03801">
    <property type="entry name" value="GT4_PimA-like"/>
    <property type="match status" value="1"/>
</dbReference>
<organism evidence="5">
    <name type="scientific">Taenia asiatica</name>
    <name type="common">Asian tapeworm</name>
    <dbReference type="NCBI Taxonomy" id="60517"/>
    <lineage>
        <taxon>Eukaryota</taxon>
        <taxon>Metazoa</taxon>
        <taxon>Spiralia</taxon>
        <taxon>Lophotrochozoa</taxon>
        <taxon>Platyhelminthes</taxon>
        <taxon>Cestoda</taxon>
        <taxon>Eucestoda</taxon>
        <taxon>Cyclophyllidea</taxon>
        <taxon>Taeniidae</taxon>
        <taxon>Taenia</taxon>
    </lineage>
</organism>
<dbReference type="WBParaSite" id="TASK_0000439201-mRNA-1">
    <property type="protein sequence ID" value="TASK_0000439201-mRNA-1"/>
    <property type="gene ID" value="TASK_0000439201"/>
</dbReference>
<dbReference type="OrthoDB" id="512920at2759"/>
<evidence type="ECO:0000313" key="4">
    <source>
        <dbReference type="Proteomes" id="UP000282613"/>
    </source>
</evidence>
<feature type="domain" description="Glycosyl transferase family 1" evidence="2">
    <location>
        <begin position="27"/>
        <end position="128"/>
    </location>
</feature>
<reference evidence="5" key="1">
    <citation type="submission" date="2017-02" db="UniProtKB">
        <authorList>
            <consortium name="WormBaseParasite"/>
        </authorList>
    </citation>
    <scope>IDENTIFICATION</scope>
</reference>
<keyword evidence="1" id="KW-0808">Transferase</keyword>
<dbReference type="InterPro" id="IPR001296">
    <property type="entry name" value="Glyco_trans_1"/>
</dbReference>
<gene>
    <name evidence="3" type="ORF">TASK_LOCUS4393</name>
</gene>
<dbReference type="SUPFAM" id="SSF53756">
    <property type="entry name" value="UDP-Glycosyltransferase/glycogen phosphorylase"/>
    <property type="match status" value="1"/>
</dbReference>
<keyword evidence="4" id="KW-1185">Reference proteome</keyword>
<proteinExistence type="predicted"/>
<dbReference type="AlphaFoldDB" id="A0A0R3W3B1"/>
<dbReference type="Proteomes" id="UP000282613">
    <property type="component" value="Unassembled WGS sequence"/>
</dbReference>
<dbReference type="PANTHER" id="PTHR46660">
    <property type="match status" value="1"/>
</dbReference>
<name>A0A0R3W3B1_TAEAS</name>
<dbReference type="PANTHER" id="PTHR46660:SF2">
    <property type="entry name" value="GLYCOSYLTRANSFERASE 1 DOMAIN-CONTAINING PROTEIN 1"/>
    <property type="match status" value="1"/>
</dbReference>